<feature type="compositionally biased region" description="Polar residues" evidence="1">
    <location>
        <begin position="1"/>
        <end position="19"/>
    </location>
</feature>
<accession>A0A9D4DUN9</accession>
<feature type="region of interest" description="Disordered" evidence="1">
    <location>
        <begin position="1"/>
        <end position="30"/>
    </location>
</feature>
<dbReference type="EMBL" id="JAIWYP010000010">
    <property type="protein sequence ID" value="KAH3754640.1"/>
    <property type="molecule type" value="Genomic_DNA"/>
</dbReference>
<evidence type="ECO:0000313" key="2">
    <source>
        <dbReference type="EMBL" id="KAH3754640.1"/>
    </source>
</evidence>
<protein>
    <submittedName>
        <fullName evidence="2">Uncharacterized protein</fullName>
    </submittedName>
</protein>
<dbReference type="Proteomes" id="UP000828390">
    <property type="component" value="Unassembled WGS sequence"/>
</dbReference>
<name>A0A9D4DUN9_DREPO</name>
<proteinExistence type="predicted"/>
<reference evidence="2" key="1">
    <citation type="journal article" date="2019" name="bioRxiv">
        <title>The Genome of the Zebra Mussel, Dreissena polymorpha: A Resource for Invasive Species Research.</title>
        <authorList>
            <person name="McCartney M.A."/>
            <person name="Auch B."/>
            <person name="Kono T."/>
            <person name="Mallez S."/>
            <person name="Zhang Y."/>
            <person name="Obille A."/>
            <person name="Becker A."/>
            <person name="Abrahante J.E."/>
            <person name="Garbe J."/>
            <person name="Badalamenti J.P."/>
            <person name="Herman A."/>
            <person name="Mangelson H."/>
            <person name="Liachko I."/>
            <person name="Sullivan S."/>
            <person name="Sone E.D."/>
            <person name="Koren S."/>
            <person name="Silverstein K.A.T."/>
            <person name="Beckman K.B."/>
            <person name="Gohl D.M."/>
        </authorList>
    </citation>
    <scope>NUCLEOTIDE SEQUENCE</scope>
    <source>
        <strain evidence="2">Duluth1</strain>
        <tissue evidence="2">Whole animal</tissue>
    </source>
</reference>
<gene>
    <name evidence="2" type="ORF">DPMN_189321</name>
</gene>
<organism evidence="2 3">
    <name type="scientific">Dreissena polymorpha</name>
    <name type="common">Zebra mussel</name>
    <name type="synonym">Mytilus polymorpha</name>
    <dbReference type="NCBI Taxonomy" id="45954"/>
    <lineage>
        <taxon>Eukaryota</taxon>
        <taxon>Metazoa</taxon>
        <taxon>Spiralia</taxon>
        <taxon>Lophotrochozoa</taxon>
        <taxon>Mollusca</taxon>
        <taxon>Bivalvia</taxon>
        <taxon>Autobranchia</taxon>
        <taxon>Heteroconchia</taxon>
        <taxon>Euheterodonta</taxon>
        <taxon>Imparidentia</taxon>
        <taxon>Neoheterodontei</taxon>
        <taxon>Myida</taxon>
        <taxon>Dreissenoidea</taxon>
        <taxon>Dreissenidae</taxon>
        <taxon>Dreissena</taxon>
    </lineage>
</organism>
<reference evidence="2" key="2">
    <citation type="submission" date="2020-11" db="EMBL/GenBank/DDBJ databases">
        <authorList>
            <person name="McCartney M.A."/>
            <person name="Auch B."/>
            <person name="Kono T."/>
            <person name="Mallez S."/>
            <person name="Becker A."/>
            <person name="Gohl D.M."/>
            <person name="Silverstein K.A.T."/>
            <person name="Koren S."/>
            <person name="Bechman K.B."/>
            <person name="Herman A."/>
            <person name="Abrahante J.E."/>
            <person name="Garbe J."/>
        </authorList>
    </citation>
    <scope>NUCLEOTIDE SEQUENCE</scope>
    <source>
        <strain evidence="2">Duluth1</strain>
        <tissue evidence="2">Whole animal</tissue>
    </source>
</reference>
<evidence type="ECO:0000313" key="3">
    <source>
        <dbReference type="Proteomes" id="UP000828390"/>
    </source>
</evidence>
<comment type="caution">
    <text evidence="2">The sequence shown here is derived from an EMBL/GenBank/DDBJ whole genome shotgun (WGS) entry which is preliminary data.</text>
</comment>
<keyword evidence="3" id="KW-1185">Reference proteome</keyword>
<sequence>MAATGVNSDVNTGEKWSTVEQRRKRARQNTGSVEMEAYEYLDINTKLNVLFGKIQAIERVRSRSQPRINSLRRPRYVLTNMITR</sequence>
<evidence type="ECO:0000256" key="1">
    <source>
        <dbReference type="SAM" id="MobiDB-lite"/>
    </source>
</evidence>
<dbReference type="AlphaFoldDB" id="A0A9D4DUN9"/>